<dbReference type="EMBL" id="CADEPI010000019">
    <property type="protein sequence ID" value="CAB3365042.1"/>
    <property type="molecule type" value="Genomic_DNA"/>
</dbReference>
<reference evidence="2 3" key="1">
    <citation type="submission" date="2020-04" db="EMBL/GenBank/DDBJ databases">
        <authorList>
            <person name="Alioto T."/>
            <person name="Alioto T."/>
            <person name="Gomez Garrido J."/>
        </authorList>
    </citation>
    <scope>NUCLEOTIDE SEQUENCE [LARGE SCALE GENOMIC DNA]</scope>
</reference>
<organism evidence="2 3">
    <name type="scientific">Cloeon dipterum</name>
    <dbReference type="NCBI Taxonomy" id="197152"/>
    <lineage>
        <taxon>Eukaryota</taxon>
        <taxon>Metazoa</taxon>
        <taxon>Ecdysozoa</taxon>
        <taxon>Arthropoda</taxon>
        <taxon>Hexapoda</taxon>
        <taxon>Insecta</taxon>
        <taxon>Pterygota</taxon>
        <taxon>Palaeoptera</taxon>
        <taxon>Ephemeroptera</taxon>
        <taxon>Pisciforma</taxon>
        <taxon>Baetidae</taxon>
        <taxon>Cloeon</taxon>
    </lineage>
</organism>
<sequence length="768" mass="88196">MKQRYSSSTNPGNGLNVKPALSPDEKFDKIVNKLSASTDEVSTERKVKILSLATVLLAIACHAFDMSDFQIMDECATKQVGFVLRSMSRGMMAKIGMMVKMKILKVRHFTISFSSLMELCGKLPWLETLFFTIEAERNFAINDVETFQKAFGQLHTFQFSSPSNESELDEDFQKSLTLECVRYLPNLKRVGVPGKFVDMFPACLDYQSLDSTGQSKLTLLELRVNRDVGKIAPSKFPDIEYLHIKWEDDNHPSVEYDVSKLLEFKHLTNLTMSCLGSKHSVYIKQFLDVYGKHLTSLYLQFLSHPIDFITLFIMIFCNSLHRLEKLHIINLDVQLPVARIGEVSCESLTWLDLEFNSEQSSKSTHVHLSKILSVPNLEKVTLTRVPTTLDELWETMVLITRGTILKKVTRFELELSKEQMIEDELIARTKCCQTIKEEMLSDKKEGFSSSLHYLRLMWRGTFSPPLRLRPSKAFHSNSYLTTFEARKVSFSRPQSNFSSINRLKLWIKMEQIASSSNNPENGLNLQLALPPDEAFVNFIKILFNSTKDKTIEQKKQILAKRCSEITKINFAKVMALFPEDDNLIITDILITIASNAKNMSDFQIIDESATRQKITVRSMSEEMELCGMLPSLKKLFFKIEALPNFAIDDIDDFQKRFGHLREFLFSSVSNEKRLQADFRKSLTLKCIRYLPKLRILGDPAHFVDMFPTCLEYQTIATSKKRGLKNFAIKVDRDIKENMLSKFPDVCHLQIKWAREDHPSGGYQLFGQS</sequence>
<feature type="compositionally biased region" description="Polar residues" evidence="1">
    <location>
        <begin position="1"/>
        <end position="13"/>
    </location>
</feature>
<accession>A0A8S1C789</accession>
<dbReference type="Proteomes" id="UP000494165">
    <property type="component" value="Unassembled WGS sequence"/>
</dbReference>
<evidence type="ECO:0000313" key="3">
    <source>
        <dbReference type="Proteomes" id="UP000494165"/>
    </source>
</evidence>
<feature type="region of interest" description="Disordered" evidence="1">
    <location>
        <begin position="1"/>
        <end position="21"/>
    </location>
</feature>
<dbReference type="SUPFAM" id="SSF52047">
    <property type="entry name" value="RNI-like"/>
    <property type="match status" value="1"/>
</dbReference>
<gene>
    <name evidence="2" type="ORF">CLODIP_2_CD06647</name>
</gene>
<evidence type="ECO:0000256" key="1">
    <source>
        <dbReference type="SAM" id="MobiDB-lite"/>
    </source>
</evidence>
<comment type="caution">
    <text evidence="2">The sequence shown here is derived from an EMBL/GenBank/DDBJ whole genome shotgun (WGS) entry which is preliminary data.</text>
</comment>
<dbReference type="AlphaFoldDB" id="A0A8S1C789"/>
<name>A0A8S1C789_9INSE</name>
<keyword evidence="3" id="KW-1185">Reference proteome</keyword>
<evidence type="ECO:0000313" key="2">
    <source>
        <dbReference type="EMBL" id="CAB3365042.1"/>
    </source>
</evidence>
<protein>
    <submittedName>
        <fullName evidence="2">Uncharacterized protein</fullName>
    </submittedName>
</protein>
<proteinExistence type="predicted"/>